<feature type="transmembrane region" description="Helical" evidence="9">
    <location>
        <begin position="80"/>
        <end position="104"/>
    </location>
</feature>
<evidence type="ECO:0000256" key="10">
    <source>
        <dbReference type="RuleBase" id="RU365097"/>
    </source>
</evidence>
<dbReference type="PATRIC" id="fig|1121305.3.peg.2024"/>
<evidence type="ECO:0000256" key="1">
    <source>
        <dbReference type="ARBA" id="ARBA00004651"/>
    </source>
</evidence>
<evidence type="ECO:0000313" key="12">
    <source>
        <dbReference type="EMBL" id="KYH28292.1"/>
    </source>
</evidence>
<evidence type="ECO:0000256" key="4">
    <source>
        <dbReference type="ARBA" id="ARBA00022475"/>
    </source>
</evidence>
<dbReference type="STRING" id="1121305.CLCOL_20180"/>
<dbReference type="InterPro" id="IPR000515">
    <property type="entry name" value="MetI-like"/>
</dbReference>
<evidence type="ECO:0000256" key="7">
    <source>
        <dbReference type="ARBA" id="ARBA00022989"/>
    </source>
</evidence>
<dbReference type="EMBL" id="LTBB01000011">
    <property type="protein sequence ID" value="KYH28292.1"/>
    <property type="molecule type" value="Genomic_DNA"/>
</dbReference>
<dbReference type="Pfam" id="PF00528">
    <property type="entry name" value="BPD_transp_1"/>
    <property type="match status" value="1"/>
</dbReference>
<evidence type="ECO:0000256" key="3">
    <source>
        <dbReference type="ARBA" id="ARBA00022448"/>
    </source>
</evidence>
<protein>
    <recommendedName>
        <fullName evidence="10">Molybdenum transport system permease</fullName>
    </recommendedName>
</protein>
<organism evidence="12 13">
    <name type="scientific">Clostridium colicanis DSM 13634</name>
    <dbReference type="NCBI Taxonomy" id="1121305"/>
    <lineage>
        <taxon>Bacteria</taxon>
        <taxon>Bacillati</taxon>
        <taxon>Bacillota</taxon>
        <taxon>Clostridia</taxon>
        <taxon>Eubacteriales</taxon>
        <taxon>Clostridiaceae</taxon>
        <taxon>Clostridium</taxon>
    </lineage>
</organism>
<comment type="similarity">
    <text evidence="2 10">Belongs to the binding-protein-dependent transport system permease family. CysTW subfamily.</text>
</comment>
<dbReference type="Gene3D" id="1.10.3720.10">
    <property type="entry name" value="MetI-like"/>
    <property type="match status" value="1"/>
</dbReference>
<dbReference type="NCBIfam" id="TIGR02141">
    <property type="entry name" value="modB_ABC"/>
    <property type="match status" value="1"/>
</dbReference>
<dbReference type="SUPFAM" id="SSF161098">
    <property type="entry name" value="MetI-like"/>
    <property type="match status" value="1"/>
</dbReference>
<dbReference type="GO" id="GO:0005886">
    <property type="term" value="C:plasma membrane"/>
    <property type="evidence" value="ECO:0007669"/>
    <property type="project" value="UniProtKB-SubCell"/>
</dbReference>
<feature type="transmembrane region" description="Helical" evidence="9">
    <location>
        <begin position="46"/>
        <end position="68"/>
    </location>
</feature>
<dbReference type="AlphaFoldDB" id="A0A151AL02"/>
<proteinExistence type="inferred from homology"/>
<gene>
    <name evidence="12" type="primary">modB</name>
    <name evidence="12" type="ORF">CLCOL_20180</name>
</gene>
<dbReference type="PROSITE" id="PS50928">
    <property type="entry name" value="ABC_TM1"/>
    <property type="match status" value="1"/>
</dbReference>
<keyword evidence="13" id="KW-1185">Reference proteome</keyword>
<dbReference type="PANTHER" id="PTHR30183">
    <property type="entry name" value="MOLYBDENUM TRANSPORT SYSTEM PERMEASE PROTEIN MODB"/>
    <property type="match status" value="1"/>
</dbReference>
<evidence type="ECO:0000256" key="6">
    <source>
        <dbReference type="ARBA" id="ARBA00022692"/>
    </source>
</evidence>
<dbReference type="InterPro" id="IPR011867">
    <property type="entry name" value="ModB_ABC"/>
</dbReference>
<keyword evidence="5 10" id="KW-0500">Molybdenum</keyword>
<evidence type="ECO:0000256" key="5">
    <source>
        <dbReference type="ARBA" id="ARBA00022505"/>
    </source>
</evidence>
<keyword evidence="7 9" id="KW-1133">Transmembrane helix</keyword>
<feature type="transmembrane region" description="Helical" evidence="9">
    <location>
        <begin position="12"/>
        <end position="34"/>
    </location>
</feature>
<evidence type="ECO:0000256" key="2">
    <source>
        <dbReference type="ARBA" id="ARBA00007069"/>
    </source>
</evidence>
<comment type="subcellular location">
    <subcellularLocation>
        <location evidence="1 9">Cell membrane</location>
        <topology evidence="1 9">Multi-pass membrane protein</topology>
    </subcellularLocation>
</comment>
<evidence type="ECO:0000313" key="13">
    <source>
        <dbReference type="Proteomes" id="UP000075374"/>
    </source>
</evidence>
<accession>A0A151AL02</accession>
<keyword evidence="6 9" id="KW-0812">Transmembrane</keyword>
<name>A0A151AL02_9CLOT</name>
<dbReference type="InterPro" id="IPR035906">
    <property type="entry name" value="MetI-like_sf"/>
</dbReference>
<dbReference type="PANTHER" id="PTHR30183:SF3">
    <property type="entry name" value="MOLYBDENUM TRANSPORT SYSTEM PERMEASE PROTEIN MODB"/>
    <property type="match status" value="1"/>
</dbReference>
<evidence type="ECO:0000256" key="8">
    <source>
        <dbReference type="ARBA" id="ARBA00023136"/>
    </source>
</evidence>
<keyword evidence="4 10" id="KW-1003">Cell membrane</keyword>
<reference evidence="12 13" key="1">
    <citation type="submission" date="2016-02" db="EMBL/GenBank/DDBJ databases">
        <title>Genome sequence of Clostridium colicanis DSM 13634.</title>
        <authorList>
            <person name="Poehlein A."/>
            <person name="Daniel R."/>
        </authorList>
    </citation>
    <scope>NUCLEOTIDE SEQUENCE [LARGE SCALE GENOMIC DNA]</scope>
    <source>
        <strain evidence="12 13">DSM 13634</strain>
    </source>
</reference>
<dbReference type="GO" id="GO:0015098">
    <property type="term" value="F:molybdate ion transmembrane transporter activity"/>
    <property type="evidence" value="ECO:0007669"/>
    <property type="project" value="UniProtKB-UniRule"/>
</dbReference>
<dbReference type="Proteomes" id="UP000075374">
    <property type="component" value="Unassembled WGS sequence"/>
</dbReference>
<feature type="domain" description="ABC transmembrane type-1" evidence="11">
    <location>
        <begin position="8"/>
        <end position="211"/>
    </location>
</feature>
<sequence length="230" mass="25415">MNSDLSPLIISIKTSLASTIITFFLGIFTAWFMTYRKRRYEGLLDAIFTLPMVLPPTVLGFFLLLILGKNGPIGRLLYEFNIKIIFSWSATVIAAAVVSFPLMYKTTKGAFEQIDNNILNAARTLGVSEWRIFWTITLQLAWPGVASGTILAFARALGEFGATLMIAGSIPGKTQTIPLAIFFAVESGDINKALYWVISITIISFTVIILTNIWTNYQKKLISSGGTKIK</sequence>
<comment type="function">
    <text evidence="10">Part of the binding-protein-dependent transport system for molybdenum; probably responsible for the translocation of the substrate across the membrane.</text>
</comment>
<evidence type="ECO:0000259" key="11">
    <source>
        <dbReference type="PROSITE" id="PS50928"/>
    </source>
</evidence>
<evidence type="ECO:0000256" key="9">
    <source>
        <dbReference type="RuleBase" id="RU363032"/>
    </source>
</evidence>
<comment type="caution">
    <text evidence="12">The sequence shown here is derived from an EMBL/GenBank/DDBJ whole genome shotgun (WGS) entry which is preliminary data.</text>
</comment>
<dbReference type="CDD" id="cd06261">
    <property type="entry name" value="TM_PBP2"/>
    <property type="match status" value="1"/>
</dbReference>
<dbReference type="RefSeq" id="WP_061858839.1">
    <property type="nucleotide sequence ID" value="NZ_LTBB01000011.1"/>
</dbReference>
<keyword evidence="3 9" id="KW-0813">Transport</keyword>
<feature type="transmembrane region" description="Helical" evidence="9">
    <location>
        <begin position="193"/>
        <end position="214"/>
    </location>
</feature>
<feature type="transmembrane region" description="Helical" evidence="9">
    <location>
        <begin position="132"/>
        <end position="154"/>
    </location>
</feature>
<keyword evidence="8 9" id="KW-0472">Membrane</keyword>